<gene>
    <name evidence="1" type="ORF">Mco01_03980</name>
</gene>
<dbReference type="SUPFAM" id="SSF56112">
    <property type="entry name" value="Protein kinase-like (PK-like)"/>
    <property type="match status" value="2"/>
</dbReference>
<dbReference type="Gene3D" id="3.90.1200.10">
    <property type="match status" value="2"/>
</dbReference>
<reference evidence="1 2" key="1">
    <citation type="submission" date="2021-01" db="EMBL/GenBank/DDBJ databases">
        <title>Whole genome shotgun sequence of Microbispora corallina NBRC 16416.</title>
        <authorList>
            <person name="Komaki H."/>
            <person name="Tamura T."/>
        </authorList>
    </citation>
    <scope>NUCLEOTIDE SEQUENCE [LARGE SCALE GENOMIC DNA]</scope>
    <source>
        <strain evidence="1 2">NBRC 16416</strain>
    </source>
</reference>
<evidence type="ECO:0000313" key="1">
    <source>
        <dbReference type="EMBL" id="GIH37398.1"/>
    </source>
</evidence>
<comment type="caution">
    <text evidence="1">The sequence shown here is derived from an EMBL/GenBank/DDBJ whole genome shotgun (WGS) entry which is preliminary data.</text>
</comment>
<organism evidence="1 2">
    <name type="scientific">Microbispora corallina</name>
    <dbReference type="NCBI Taxonomy" id="83302"/>
    <lineage>
        <taxon>Bacteria</taxon>
        <taxon>Bacillati</taxon>
        <taxon>Actinomycetota</taxon>
        <taxon>Actinomycetes</taxon>
        <taxon>Streptosporangiales</taxon>
        <taxon>Streptosporangiaceae</taxon>
        <taxon>Microbispora</taxon>
    </lineage>
</organism>
<dbReference type="EMBL" id="BOOC01000001">
    <property type="protein sequence ID" value="GIH37398.1"/>
    <property type="molecule type" value="Genomic_DNA"/>
</dbReference>
<accession>A0ABQ4FRQ2</accession>
<protein>
    <recommendedName>
        <fullName evidence="3">Aminoglycoside phosphotransferase domain-containing protein</fullName>
    </recommendedName>
</protein>
<evidence type="ECO:0000313" key="2">
    <source>
        <dbReference type="Proteomes" id="UP000603904"/>
    </source>
</evidence>
<dbReference type="Proteomes" id="UP000603904">
    <property type="component" value="Unassembled WGS sequence"/>
</dbReference>
<sequence>MFDDLPPDVRAAFGVTSGPARRLPGGGGTSWQAGGLVLKPARHPGVASWLAEVFADLRGPGFRVPRPVRAADGSWVAGGWAAWTAVEGTPEPVARWPDLVAASRAFHAALAGVPAPRWLGRGRSRWEVAERVAWDQAEVELAPELSDLVDELRAATRPVRLPDQLVHSDIAGNVLFAPGQPPAVIDFSPSRRPAGYALAVAAVDLLAWSGASPGILDELAGEDDIDQLLLRALIWRLVTESLGRPDPDSRQAVRQANEWVAELLLSRVSGRPAATGPSTDAEIAEMAGRALGCEIAGLRPVAGGHSRSQARIADRAGGGSVFVKVGGIAAELGTELAVYEALGDRPFLPRLLASTREPLPMLVLETLEPEHWLREWTPGLVAATRELLHEVHTLPAPPGVPVLRARPNPWEAVAADPARLLRMHVCSRRWLDDHLDTLHAAAAEAPVEGDRLIHRDVRAANVWCHGGRLVLADWASAAIGDPWLDHHLWLVALHAEGGPAPDAGQGPHAAGHAALIAGQQPLLTPARDADPILFEQRRRRLTAALSWAAGLLDIPPPQPAG</sequence>
<keyword evidence="2" id="KW-1185">Reference proteome</keyword>
<proteinExistence type="predicted"/>
<dbReference type="RefSeq" id="WP_204055145.1">
    <property type="nucleotide sequence ID" value="NZ_BAAAGP010000001.1"/>
</dbReference>
<evidence type="ECO:0008006" key="3">
    <source>
        <dbReference type="Google" id="ProtNLM"/>
    </source>
</evidence>
<name>A0ABQ4FRQ2_9ACTN</name>
<dbReference type="InterPro" id="IPR011009">
    <property type="entry name" value="Kinase-like_dom_sf"/>
</dbReference>